<protein>
    <recommendedName>
        <fullName evidence="1">Actin-like protein N-terminal domain-containing protein</fullName>
    </recommendedName>
</protein>
<evidence type="ECO:0000313" key="2">
    <source>
        <dbReference type="EMBL" id="AXY83223.1"/>
    </source>
</evidence>
<keyword evidence="3" id="KW-1185">Reference proteome</keyword>
<gene>
    <name evidence="2" type="ORF">vBBBak10_091</name>
</gene>
<dbReference type="EMBL" id="MG967618">
    <property type="protein sequence ID" value="AXY83223.1"/>
    <property type="molecule type" value="Genomic_DNA"/>
</dbReference>
<dbReference type="InterPro" id="IPR043129">
    <property type="entry name" value="ATPase_NBD"/>
</dbReference>
<sequence length="277" mass="31111">MIKMLLAIDSGNWNVKVAWENGCDLFDSCLGEGRKRNLESKYEDEMIVKYEGQYMFAGSLAEYESVFPRRSFGLSKAHDDMKIRTLIACHRYGKGDIFDLMVGQPIKKHDDYSKEMIKRLLLGEHKIEVNGIERTFNINSVNVGAEGAIVYWTLESHEQIVRIVDIGSGTINIATIRDGYFIDKESTTLPFGTNRAEKDIGIISNAVNSALTSVCDTYDKIYVCGGVGDIIVPMIQQQYPNAIAHNPKFQINNKVEELLPQFANVVGLYNLGMVIHS</sequence>
<name>A0A385IJZ6_9CAUD</name>
<reference evidence="2 3" key="1">
    <citation type="submission" date="2018-02" db="EMBL/GenBank/DDBJ databases">
        <title>Genomic characterization of three novel Basilisk-like phages infecting Bacillus anthracis.</title>
        <authorList>
            <person name="Farlow J."/>
            <person name="Bolkvadze D."/>
            <person name="Leshkasheli L."/>
            <person name="Kusradze I."/>
            <person name="Kotorashvili A."/>
            <person name="Kotaria N."/>
            <person name="Balarjishvili N."/>
            <person name="Kvachadze L."/>
            <person name="Nikolich M."/>
            <person name="Kutateladze M."/>
        </authorList>
    </citation>
    <scope>NUCLEOTIDE SEQUENCE [LARGE SCALE GENOMIC DNA]</scope>
</reference>
<evidence type="ECO:0000259" key="1">
    <source>
        <dbReference type="Pfam" id="PF17989"/>
    </source>
</evidence>
<evidence type="ECO:0000313" key="3">
    <source>
        <dbReference type="Proteomes" id="UP000262714"/>
    </source>
</evidence>
<dbReference type="InterPro" id="IPR040607">
    <property type="entry name" value="ALP_N"/>
</dbReference>
<accession>A0A385IJZ6</accession>
<dbReference type="Proteomes" id="UP000262714">
    <property type="component" value="Segment"/>
</dbReference>
<dbReference type="CDD" id="cd10227">
    <property type="entry name" value="ASKHA_NBD_ParM-like"/>
    <property type="match status" value="1"/>
</dbReference>
<organism evidence="2 3">
    <name type="scientific">Bacillus phage v_B-Bak10</name>
    <dbReference type="NCBI Taxonomy" id="2094736"/>
    <lineage>
        <taxon>Viruses</taxon>
        <taxon>Duplodnaviria</taxon>
        <taxon>Heunggongvirae</taxon>
        <taxon>Uroviricota</taxon>
        <taxon>Caudoviricetes</taxon>
        <taxon>Sejongvirinae</taxon>
        <taxon>Basiliskvirus</taxon>
        <taxon>Basiliskvirus bak10</taxon>
    </lineage>
</organism>
<dbReference type="Pfam" id="PF17989">
    <property type="entry name" value="ALP_N"/>
    <property type="match status" value="1"/>
</dbReference>
<feature type="domain" description="Actin-like protein N-terminal" evidence="1">
    <location>
        <begin position="7"/>
        <end position="147"/>
    </location>
</feature>
<dbReference type="Gene3D" id="3.30.420.40">
    <property type="match status" value="1"/>
</dbReference>
<proteinExistence type="predicted"/>
<dbReference type="SUPFAM" id="SSF53067">
    <property type="entry name" value="Actin-like ATPase domain"/>
    <property type="match status" value="2"/>
</dbReference>